<dbReference type="OrthoDB" id="7584480at2"/>
<dbReference type="RefSeq" id="WP_142703273.1">
    <property type="nucleotide sequence ID" value="NZ_VIRS01000003.1"/>
</dbReference>
<dbReference type="AlphaFoldDB" id="A0A545AX12"/>
<organism evidence="2 3">
    <name type="scientific">Cryptosporangium phraense</name>
    <dbReference type="NCBI Taxonomy" id="2593070"/>
    <lineage>
        <taxon>Bacteria</taxon>
        <taxon>Bacillati</taxon>
        <taxon>Actinomycetota</taxon>
        <taxon>Actinomycetes</taxon>
        <taxon>Cryptosporangiales</taxon>
        <taxon>Cryptosporangiaceae</taxon>
        <taxon>Cryptosporangium</taxon>
    </lineage>
</organism>
<dbReference type="SUPFAM" id="SSF160582">
    <property type="entry name" value="MbtH-like"/>
    <property type="match status" value="1"/>
</dbReference>
<evidence type="ECO:0000313" key="2">
    <source>
        <dbReference type="EMBL" id="TQS45866.1"/>
    </source>
</evidence>
<protein>
    <submittedName>
        <fullName evidence="2">MbtH family protein</fullName>
    </submittedName>
</protein>
<accession>A0A545AX12</accession>
<evidence type="ECO:0000259" key="1">
    <source>
        <dbReference type="SMART" id="SM00923"/>
    </source>
</evidence>
<dbReference type="InterPro" id="IPR037407">
    <property type="entry name" value="MLP_fam"/>
</dbReference>
<dbReference type="PANTHER" id="PTHR38444:SF1">
    <property type="entry name" value="ENTEROBACTIN BIOSYNTHESIS PROTEIN YBDZ"/>
    <property type="match status" value="1"/>
</dbReference>
<reference evidence="2 3" key="1">
    <citation type="submission" date="2019-07" db="EMBL/GenBank/DDBJ databases">
        <title>Cryptosporangium phraense sp. nov., isolated from plant litter.</title>
        <authorList>
            <person name="Suriyachadkun C."/>
        </authorList>
    </citation>
    <scope>NUCLEOTIDE SEQUENCE [LARGE SCALE GENOMIC DNA]</scope>
    <source>
        <strain evidence="2 3">A-T 5661</strain>
    </source>
</reference>
<dbReference type="Pfam" id="PF03621">
    <property type="entry name" value="MbtH"/>
    <property type="match status" value="1"/>
</dbReference>
<comment type="caution">
    <text evidence="2">The sequence shown here is derived from an EMBL/GenBank/DDBJ whole genome shotgun (WGS) entry which is preliminary data.</text>
</comment>
<sequence length="73" mass="8095">MSSNPFDDESGRFLVLVNDEDQHSLWPTFAAVPSGWTVVFGGNDGAGRDECLAYVEANWTDLRPRSLRESMSS</sequence>
<dbReference type="GO" id="GO:0019290">
    <property type="term" value="P:siderophore biosynthetic process"/>
    <property type="evidence" value="ECO:0007669"/>
    <property type="project" value="TreeGrafter"/>
</dbReference>
<dbReference type="InterPro" id="IPR005153">
    <property type="entry name" value="MbtH-like_dom"/>
</dbReference>
<dbReference type="Gene3D" id="3.90.820.10">
    <property type="entry name" value="Structural Genomics, Unknown Function 30-nov-00 1gh9 Mol_id"/>
    <property type="match status" value="1"/>
</dbReference>
<dbReference type="InterPro" id="IPR038020">
    <property type="entry name" value="MbtH-like_sf"/>
</dbReference>
<feature type="domain" description="MbtH-like" evidence="1">
    <location>
        <begin position="4"/>
        <end position="57"/>
    </location>
</feature>
<dbReference type="PANTHER" id="PTHR38444">
    <property type="entry name" value="ENTEROBACTIN BIOSYNTHESIS PROTEIN YBDZ"/>
    <property type="match status" value="1"/>
</dbReference>
<dbReference type="InParanoid" id="A0A545AX12"/>
<dbReference type="GO" id="GO:0005829">
    <property type="term" value="C:cytosol"/>
    <property type="evidence" value="ECO:0007669"/>
    <property type="project" value="TreeGrafter"/>
</dbReference>
<keyword evidence="3" id="KW-1185">Reference proteome</keyword>
<dbReference type="FunCoup" id="A0A545AX12">
    <property type="interactions" value="1"/>
</dbReference>
<name>A0A545AX12_9ACTN</name>
<proteinExistence type="predicted"/>
<dbReference type="SMART" id="SM00923">
    <property type="entry name" value="MbtH"/>
    <property type="match status" value="1"/>
</dbReference>
<dbReference type="Proteomes" id="UP000317982">
    <property type="component" value="Unassembled WGS sequence"/>
</dbReference>
<dbReference type="EMBL" id="VIRS01000003">
    <property type="protein sequence ID" value="TQS45866.1"/>
    <property type="molecule type" value="Genomic_DNA"/>
</dbReference>
<gene>
    <name evidence="2" type="ORF">FL583_04940</name>
</gene>
<evidence type="ECO:0000313" key="3">
    <source>
        <dbReference type="Proteomes" id="UP000317982"/>
    </source>
</evidence>